<dbReference type="InterPro" id="IPR036526">
    <property type="entry name" value="C-N_Hydrolase_sf"/>
</dbReference>
<dbReference type="PROSITE" id="PS50263">
    <property type="entry name" value="CN_HYDROLASE"/>
    <property type="match status" value="1"/>
</dbReference>
<dbReference type="EMBL" id="KV921274">
    <property type="protein sequence ID" value="ORE21787.1"/>
    <property type="molecule type" value="Genomic_DNA"/>
</dbReference>
<evidence type="ECO:0000256" key="2">
    <source>
        <dbReference type="ARBA" id="ARBA00022475"/>
    </source>
</evidence>
<keyword evidence="3" id="KW-0808">Transferase</keyword>
<name>A0A0A1P6Y9_RHIZD</name>
<dbReference type="GO" id="GO:0042158">
    <property type="term" value="P:lipoprotein biosynthetic process"/>
    <property type="evidence" value="ECO:0007669"/>
    <property type="project" value="InterPro"/>
</dbReference>
<gene>
    <name evidence="10" type="ORF">BCV71DRAFT_34809</name>
</gene>
<dbReference type="SUPFAM" id="SSF56317">
    <property type="entry name" value="Carbon-nitrogen hydrolase"/>
    <property type="match status" value="1"/>
</dbReference>
<dbReference type="PANTHER" id="PTHR38686">
    <property type="entry name" value="APOLIPOPROTEIN N-ACYLTRANSFERASE"/>
    <property type="match status" value="1"/>
</dbReference>
<protein>
    <submittedName>
        <fullName evidence="10">Carbon-nitrogen hydrolase</fullName>
    </submittedName>
</protein>
<evidence type="ECO:0000256" key="7">
    <source>
        <dbReference type="ARBA" id="ARBA00023315"/>
    </source>
</evidence>
<dbReference type="Proteomes" id="UP000242381">
    <property type="component" value="Unassembled WGS sequence"/>
</dbReference>
<feature type="transmembrane region" description="Helical" evidence="8">
    <location>
        <begin position="216"/>
        <end position="235"/>
    </location>
</feature>
<dbReference type="VEuPathDB" id="FungiDB:BCV72DRAFT_245446"/>
<dbReference type="GO" id="GO:0016410">
    <property type="term" value="F:N-acyltransferase activity"/>
    <property type="evidence" value="ECO:0007669"/>
    <property type="project" value="InterPro"/>
</dbReference>
<feature type="transmembrane region" description="Helical" evidence="8">
    <location>
        <begin position="170"/>
        <end position="190"/>
    </location>
</feature>
<evidence type="ECO:0000256" key="5">
    <source>
        <dbReference type="ARBA" id="ARBA00022989"/>
    </source>
</evidence>
<accession>A0A0A1P6Y9</accession>
<feature type="transmembrane region" description="Helical" evidence="8">
    <location>
        <begin position="82"/>
        <end position="104"/>
    </location>
</feature>
<keyword evidence="4 8" id="KW-0812">Transmembrane</keyword>
<sequence>MTNKLVDLLKKHWILGALFFEILFGFGYHAIPTLTLLYCPIILNYCRSQPYTRTLLAYVISSISLALCFLGTFAMVEGGPKFPKALLIFSSSFVLNWVPFIPFTADRYLVKQTNSIWARVIFFPCVWTASFYLFQKYCGLGDYLTFTTPLITWPEFGLAASLGGRSFLDFLIALFGTALLEIPDYSFYLLKRKQGTVAVKDDDDQGKLVYKNTYSLLLKHPITAYILFMFALYIYNGARNNILPGSMFQATQSAYIPKSVPVSCIASYGYDVPDKLDYDIWFNKSAHTAEAGSKLVLWSEVAVVANDEKEEFLLLQRAKEFAIKHKVYLAMTYHLLGPVEKNKLVVFTKEGDVGIDYNKAHPVPTVEMQPPGELIIPYMDTEEFGRIGVSICFDMNYPEFMLQASKLNIDVMLQPAWSWGPVTIYHTQSERLRAIENGFTLFRCTTYGLSGIYGPTYNVVYDQVVATYPTESYLFYLPIRKRVATLYGYIGDSFSYLTVFISFAAFILLIRQKCKSNQLSI</sequence>
<keyword evidence="7" id="KW-0012">Acyltransferase</keyword>
<comment type="subcellular location">
    <subcellularLocation>
        <location evidence="1">Cell membrane</location>
        <topology evidence="1">Multi-pass membrane protein</topology>
    </subcellularLocation>
</comment>
<proteinExistence type="predicted"/>
<dbReference type="Pfam" id="PF00795">
    <property type="entry name" value="CN_hydrolase"/>
    <property type="match status" value="1"/>
</dbReference>
<keyword evidence="2" id="KW-1003">Cell membrane</keyword>
<keyword evidence="5 8" id="KW-1133">Transmembrane helix</keyword>
<feature type="transmembrane region" description="Helical" evidence="8">
    <location>
        <begin position="486"/>
        <end position="510"/>
    </location>
</feature>
<dbReference type="OMA" id="WTWGPIG"/>
<dbReference type="AlphaFoldDB" id="A0A0A1P6Y9"/>
<dbReference type="InterPro" id="IPR003010">
    <property type="entry name" value="C-N_Hydrolase"/>
</dbReference>
<dbReference type="GO" id="GO:0005886">
    <property type="term" value="C:plasma membrane"/>
    <property type="evidence" value="ECO:0007669"/>
    <property type="project" value="UniProtKB-SubCell"/>
</dbReference>
<evidence type="ECO:0000259" key="9">
    <source>
        <dbReference type="PROSITE" id="PS50263"/>
    </source>
</evidence>
<reference evidence="10 11" key="1">
    <citation type="journal article" date="2016" name="Proc. Natl. Acad. Sci. U.S.A.">
        <title>Lipid metabolic changes in an early divergent fungus govern the establishment of a mutualistic symbiosis with endobacteria.</title>
        <authorList>
            <person name="Lastovetsky O.A."/>
            <person name="Gaspar M.L."/>
            <person name="Mondo S.J."/>
            <person name="LaButti K.M."/>
            <person name="Sandor L."/>
            <person name="Grigoriev I.V."/>
            <person name="Henry S.A."/>
            <person name="Pawlowska T.E."/>
        </authorList>
    </citation>
    <scope>NUCLEOTIDE SEQUENCE [LARGE SCALE GENOMIC DNA]</scope>
    <source>
        <strain evidence="10 11">ATCC 11559</strain>
    </source>
</reference>
<evidence type="ECO:0000313" key="11">
    <source>
        <dbReference type="Proteomes" id="UP000242381"/>
    </source>
</evidence>
<feature type="transmembrane region" description="Helical" evidence="8">
    <location>
        <begin position="12"/>
        <end position="43"/>
    </location>
</feature>
<evidence type="ECO:0000313" key="10">
    <source>
        <dbReference type="EMBL" id="ORE21787.1"/>
    </source>
</evidence>
<keyword evidence="10" id="KW-0378">Hydrolase</keyword>
<evidence type="ECO:0000256" key="1">
    <source>
        <dbReference type="ARBA" id="ARBA00004651"/>
    </source>
</evidence>
<evidence type="ECO:0000256" key="3">
    <source>
        <dbReference type="ARBA" id="ARBA00022679"/>
    </source>
</evidence>
<feature type="transmembrane region" description="Helical" evidence="8">
    <location>
        <begin position="55"/>
        <end position="76"/>
    </location>
</feature>
<dbReference type="CDD" id="cd07197">
    <property type="entry name" value="nitrilase"/>
    <property type="match status" value="1"/>
</dbReference>
<feature type="transmembrane region" description="Helical" evidence="8">
    <location>
        <begin position="116"/>
        <end position="134"/>
    </location>
</feature>
<dbReference type="InterPro" id="IPR004563">
    <property type="entry name" value="Apolipo_AcylTrfase"/>
</dbReference>
<evidence type="ECO:0000256" key="4">
    <source>
        <dbReference type="ARBA" id="ARBA00022692"/>
    </source>
</evidence>
<evidence type="ECO:0000256" key="8">
    <source>
        <dbReference type="SAM" id="Phobius"/>
    </source>
</evidence>
<organism evidence="10 11">
    <name type="scientific">Rhizopus microsporus</name>
    <dbReference type="NCBI Taxonomy" id="58291"/>
    <lineage>
        <taxon>Eukaryota</taxon>
        <taxon>Fungi</taxon>
        <taxon>Fungi incertae sedis</taxon>
        <taxon>Mucoromycota</taxon>
        <taxon>Mucoromycotina</taxon>
        <taxon>Mucoromycetes</taxon>
        <taxon>Mucorales</taxon>
        <taxon>Mucorineae</taxon>
        <taxon>Rhizopodaceae</taxon>
        <taxon>Rhizopus</taxon>
    </lineage>
</organism>
<dbReference type="Gene3D" id="3.60.110.10">
    <property type="entry name" value="Carbon-nitrogen hydrolase"/>
    <property type="match status" value="1"/>
</dbReference>
<dbReference type="GO" id="GO:0016787">
    <property type="term" value="F:hydrolase activity"/>
    <property type="evidence" value="ECO:0007669"/>
    <property type="project" value="UniProtKB-KW"/>
</dbReference>
<evidence type="ECO:0000256" key="6">
    <source>
        <dbReference type="ARBA" id="ARBA00023136"/>
    </source>
</evidence>
<dbReference type="PANTHER" id="PTHR38686:SF1">
    <property type="entry name" value="APOLIPOPROTEIN N-ACYLTRANSFERASE"/>
    <property type="match status" value="1"/>
</dbReference>
<feature type="domain" description="CN hydrolase" evidence="9">
    <location>
        <begin position="248"/>
        <end position="481"/>
    </location>
</feature>
<keyword evidence="6 8" id="KW-0472">Membrane</keyword>